<dbReference type="Proteomes" id="UP001148018">
    <property type="component" value="Unassembled WGS sequence"/>
</dbReference>
<dbReference type="GO" id="GO:0005634">
    <property type="term" value="C:nucleus"/>
    <property type="evidence" value="ECO:0007669"/>
    <property type="project" value="UniProtKB-SubCell"/>
</dbReference>
<organism evidence="8 9">
    <name type="scientific">Muraenolepis orangiensis</name>
    <name type="common">Patagonian moray cod</name>
    <dbReference type="NCBI Taxonomy" id="630683"/>
    <lineage>
        <taxon>Eukaryota</taxon>
        <taxon>Metazoa</taxon>
        <taxon>Chordata</taxon>
        <taxon>Craniata</taxon>
        <taxon>Vertebrata</taxon>
        <taxon>Euteleostomi</taxon>
        <taxon>Actinopterygii</taxon>
        <taxon>Neopterygii</taxon>
        <taxon>Teleostei</taxon>
        <taxon>Neoteleostei</taxon>
        <taxon>Acanthomorphata</taxon>
        <taxon>Zeiogadaria</taxon>
        <taxon>Gadariae</taxon>
        <taxon>Gadiformes</taxon>
        <taxon>Muraenolepidoidei</taxon>
        <taxon>Muraenolepididae</taxon>
        <taxon>Muraenolepis</taxon>
    </lineage>
</organism>
<dbReference type="AlphaFoldDB" id="A0A9Q0E0Z9"/>
<dbReference type="Gene3D" id="4.10.280.10">
    <property type="entry name" value="Helix-loop-helix DNA-binding domain"/>
    <property type="match status" value="1"/>
</dbReference>
<proteinExistence type="predicted"/>
<dbReference type="SMART" id="SM00353">
    <property type="entry name" value="HLH"/>
    <property type="match status" value="1"/>
</dbReference>
<reference evidence="8" key="1">
    <citation type="submission" date="2022-07" db="EMBL/GenBank/DDBJ databases">
        <title>Chromosome-level genome of Muraenolepis orangiensis.</title>
        <authorList>
            <person name="Kim J."/>
        </authorList>
    </citation>
    <scope>NUCLEOTIDE SEQUENCE</scope>
    <source>
        <strain evidence="8">KU_S4_2022</strain>
        <tissue evidence="8">Muscle</tissue>
    </source>
</reference>
<keyword evidence="2" id="KW-0678">Repressor</keyword>
<gene>
    <name evidence="8" type="ORF">NHX12_001498</name>
</gene>
<dbReference type="InterPro" id="IPR050370">
    <property type="entry name" value="HES_HEY"/>
</dbReference>
<dbReference type="Pfam" id="PF00010">
    <property type="entry name" value="HLH"/>
    <property type="match status" value="1"/>
</dbReference>
<dbReference type="OrthoDB" id="8930573at2759"/>
<accession>A0A9Q0E0Z9</accession>
<evidence type="ECO:0000256" key="6">
    <source>
        <dbReference type="SAM" id="MobiDB-lite"/>
    </source>
</evidence>
<dbReference type="InterPro" id="IPR036638">
    <property type="entry name" value="HLH_DNA-bd_sf"/>
</dbReference>
<dbReference type="SUPFAM" id="SSF47459">
    <property type="entry name" value="HLH, helix-loop-helix DNA-binding domain"/>
    <property type="match status" value="1"/>
</dbReference>
<evidence type="ECO:0000313" key="9">
    <source>
        <dbReference type="Proteomes" id="UP001148018"/>
    </source>
</evidence>
<feature type="region of interest" description="Disordered" evidence="6">
    <location>
        <begin position="189"/>
        <end position="208"/>
    </location>
</feature>
<protein>
    <recommendedName>
        <fullName evidence="7">BHLH domain-containing protein</fullName>
    </recommendedName>
</protein>
<dbReference type="PANTHER" id="PTHR10985">
    <property type="entry name" value="BASIC HELIX-LOOP-HELIX TRANSCRIPTION FACTOR, HES-RELATED"/>
    <property type="match status" value="1"/>
</dbReference>
<dbReference type="GO" id="GO:0046983">
    <property type="term" value="F:protein dimerization activity"/>
    <property type="evidence" value="ECO:0007669"/>
    <property type="project" value="InterPro"/>
</dbReference>
<feature type="compositionally biased region" description="Low complexity" evidence="6">
    <location>
        <begin position="195"/>
        <end position="208"/>
    </location>
</feature>
<evidence type="ECO:0000256" key="5">
    <source>
        <dbReference type="ARBA" id="ARBA00023242"/>
    </source>
</evidence>
<dbReference type="InterPro" id="IPR011598">
    <property type="entry name" value="bHLH_dom"/>
</dbReference>
<comment type="caution">
    <text evidence="8">The sequence shown here is derived from an EMBL/GenBank/DDBJ whole genome shotgun (WGS) entry which is preliminary data.</text>
</comment>
<sequence>MKLLLQQTGDAKINRKLLKPQVERRRRERMNRSLESLRHLLLQGAPQEGGAQRRFEKAEILENTVHFLHRVAEGATQTEGWRDSHVAFRDGFSACVQRAALYLGPHEGKGLRLRLEATLDDASLVARFASAAASSPASLTCSPAPLSPPTMQLQSLRQLIDSKHGQSTGGSHRSPAQHASLGVAQHPLRPNQAESHSWSSPSLWRPWP</sequence>
<comment type="subcellular location">
    <subcellularLocation>
        <location evidence="1">Nucleus</location>
    </subcellularLocation>
</comment>
<dbReference type="PROSITE" id="PS50888">
    <property type="entry name" value="BHLH"/>
    <property type="match status" value="1"/>
</dbReference>
<evidence type="ECO:0000256" key="1">
    <source>
        <dbReference type="ARBA" id="ARBA00004123"/>
    </source>
</evidence>
<dbReference type="EMBL" id="JANIIK010000109">
    <property type="protein sequence ID" value="KAJ3597983.1"/>
    <property type="molecule type" value="Genomic_DNA"/>
</dbReference>
<name>A0A9Q0E0Z9_9TELE</name>
<evidence type="ECO:0000256" key="4">
    <source>
        <dbReference type="ARBA" id="ARBA00023163"/>
    </source>
</evidence>
<evidence type="ECO:0000256" key="3">
    <source>
        <dbReference type="ARBA" id="ARBA00023015"/>
    </source>
</evidence>
<feature type="domain" description="BHLH" evidence="7">
    <location>
        <begin position="14"/>
        <end position="71"/>
    </location>
</feature>
<evidence type="ECO:0000313" key="8">
    <source>
        <dbReference type="EMBL" id="KAJ3597983.1"/>
    </source>
</evidence>
<keyword evidence="3" id="KW-0805">Transcription regulation</keyword>
<keyword evidence="5" id="KW-0539">Nucleus</keyword>
<keyword evidence="4" id="KW-0804">Transcription</keyword>
<keyword evidence="9" id="KW-1185">Reference proteome</keyword>
<evidence type="ECO:0000256" key="2">
    <source>
        <dbReference type="ARBA" id="ARBA00022491"/>
    </source>
</evidence>
<evidence type="ECO:0000259" key="7">
    <source>
        <dbReference type="PROSITE" id="PS50888"/>
    </source>
</evidence>